<gene>
    <name evidence="10" type="ORF">QYB97_19810</name>
</gene>
<dbReference type="GO" id="GO:0004715">
    <property type="term" value="F:non-membrane spanning protein tyrosine kinase activity"/>
    <property type="evidence" value="ECO:0007669"/>
    <property type="project" value="UniProtKB-EC"/>
</dbReference>
<evidence type="ECO:0000256" key="3">
    <source>
        <dbReference type="ARBA" id="ARBA00022679"/>
    </source>
</evidence>
<dbReference type="PANTHER" id="PTHR32309">
    <property type="entry name" value="TYROSINE-PROTEIN KINASE"/>
    <property type="match status" value="1"/>
</dbReference>
<dbReference type="EC" id="2.7.10.2" evidence="2"/>
<keyword evidence="11" id="KW-1185">Reference proteome</keyword>
<dbReference type="SUPFAM" id="SSF52540">
    <property type="entry name" value="P-loop containing nucleoside triphosphate hydrolases"/>
    <property type="match status" value="1"/>
</dbReference>
<evidence type="ECO:0000256" key="2">
    <source>
        <dbReference type="ARBA" id="ARBA00011903"/>
    </source>
</evidence>
<organism evidence="10 11">
    <name type="scientific">Fictibacillus fluitans</name>
    <dbReference type="NCBI Taxonomy" id="3058422"/>
    <lineage>
        <taxon>Bacteria</taxon>
        <taxon>Bacillati</taxon>
        <taxon>Bacillota</taxon>
        <taxon>Bacilli</taxon>
        <taxon>Bacillales</taxon>
        <taxon>Fictibacillaceae</taxon>
        <taxon>Fictibacillus</taxon>
    </lineage>
</organism>
<evidence type="ECO:0000256" key="4">
    <source>
        <dbReference type="ARBA" id="ARBA00022741"/>
    </source>
</evidence>
<comment type="similarity">
    <text evidence="1">Belongs to the CpsD/CapB family.</text>
</comment>
<dbReference type="NCBIfam" id="TIGR01007">
    <property type="entry name" value="eps_fam"/>
    <property type="match status" value="1"/>
</dbReference>
<dbReference type="Gene3D" id="3.40.50.300">
    <property type="entry name" value="P-loop containing nucleotide triphosphate hydrolases"/>
    <property type="match status" value="1"/>
</dbReference>
<dbReference type="EMBL" id="JAUHTR010000014">
    <property type="protein sequence ID" value="MDN4526737.1"/>
    <property type="molecule type" value="Genomic_DNA"/>
</dbReference>
<dbReference type="CDD" id="cd05387">
    <property type="entry name" value="BY-kinase"/>
    <property type="match status" value="1"/>
</dbReference>
<evidence type="ECO:0000256" key="6">
    <source>
        <dbReference type="ARBA" id="ARBA00022840"/>
    </source>
</evidence>
<evidence type="ECO:0000256" key="5">
    <source>
        <dbReference type="ARBA" id="ARBA00022777"/>
    </source>
</evidence>
<feature type="domain" description="AAA" evidence="9">
    <location>
        <begin position="46"/>
        <end position="183"/>
    </location>
</feature>
<dbReference type="InterPro" id="IPR005702">
    <property type="entry name" value="Wzc-like_C"/>
</dbReference>
<keyword evidence="5 10" id="KW-0418">Kinase</keyword>
<dbReference type="InterPro" id="IPR025669">
    <property type="entry name" value="AAA_dom"/>
</dbReference>
<keyword evidence="3 10" id="KW-0808">Transferase</keyword>
<dbReference type="InterPro" id="IPR050445">
    <property type="entry name" value="Bact_polysacc_biosynth/exp"/>
</dbReference>
<proteinExistence type="inferred from homology"/>
<evidence type="ECO:0000313" key="10">
    <source>
        <dbReference type="EMBL" id="MDN4526737.1"/>
    </source>
</evidence>
<protein>
    <recommendedName>
        <fullName evidence="2">non-specific protein-tyrosine kinase</fullName>
        <ecNumber evidence="2">2.7.10.2</ecNumber>
    </recommendedName>
</protein>
<evidence type="ECO:0000256" key="8">
    <source>
        <dbReference type="ARBA" id="ARBA00051245"/>
    </source>
</evidence>
<evidence type="ECO:0000256" key="1">
    <source>
        <dbReference type="ARBA" id="ARBA00007316"/>
    </source>
</evidence>
<dbReference type="RefSeq" id="WP_301167840.1">
    <property type="nucleotide sequence ID" value="NZ_JAUHTR010000014.1"/>
</dbReference>
<keyword evidence="6" id="KW-0067">ATP-binding</keyword>
<keyword evidence="7" id="KW-0829">Tyrosine-protein kinase</keyword>
<dbReference type="InterPro" id="IPR027417">
    <property type="entry name" value="P-loop_NTPase"/>
</dbReference>
<name>A0ABT8I143_9BACL</name>
<accession>A0ABT8I143</accession>
<dbReference type="Proteomes" id="UP001172721">
    <property type="component" value="Unassembled WGS sequence"/>
</dbReference>
<evidence type="ECO:0000256" key="7">
    <source>
        <dbReference type="ARBA" id="ARBA00023137"/>
    </source>
</evidence>
<comment type="catalytic activity">
    <reaction evidence="8">
        <text>L-tyrosyl-[protein] + ATP = O-phospho-L-tyrosyl-[protein] + ADP + H(+)</text>
        <dbReference type="Rhea" id="RHEA:10596"/>
        <dbReference type="Rhea" id="RHEA-COMP:10136"/>
        <dbReference type="Rhea" id="RHEA-COMP:20101"/>
        <dbReference type="ChEBI" id="CHEBI:15378"/>
        <dbReference type="ChEBI" id="CHEBI:30616"/>
        <dbReference type="ChEBI" id="CHEBI:46858"/>
        <dbReference type="ChEBI" id="CHEBI:61978"/>
        <dbReference type="ChEBI" id="CHEBI:456216"/>
        <dbReference type="EC" id="2.7.10.2"/>
    </reaction>
</comment>
<dbReference type="PANTHER" id="PTHR32309:SF13">
    <property type="entry name" value="FERRIC ENTEROBACTIN TRANSPORT PROTEIN FEPE"/>
    <property type="match status" value="1"/>
</dbReference>
<sequence length="215" mass="23897">MLNKKRKVNKKRNLVTFSHPHSSVSEQYRTIRTNIHFLTKEDNKKVFVITSPEKGEGKSTTAANLAVSIAQHKEKVLLIDANLKDPFLHIIFKINNEQGLSTILNGSSPSSKVVQSTEIGRLDIVTSGPSPLSSAELLSSNFLKDFLNSMYDKYDIILIDTPPVLDITDTKLVAEHSDGIILVMRRGVTKKAKVYETQSVLELSRTPILGAVVNR</sequence>
<reference evidence="10" key="1">
    <citation type="submission" date="2023-07" db="EMBL/GenBank/DDBJ databases">
        <title>Fictibacillus sp. isolated from freshwater pond.</title>
        <authorList>
            <person name="Kirdat K."/>
            <person name="Bhat A."/>
            <person name="Mourya A."/>
            <person name="Yadav A."/>
        </authorList>
    </citation>
    <scope>NUCLEOTIDE SEQUENCE</scope>
    <source>
        <strain evidence="10">NE201</strain>
    </source>
</reference>
<keyword evidence="4" id="KW-0547">Nucleotide-binding</keyword>
<comment type="caution">
    <text evidence="10">The sequence shown here is derived from an EMBL/GenBank/DDBJ whole genome shotgun (WGS) entry which is preliminary data.</text>
</comment>
<evidence type="ECO:0000259" key="9">
    <source>
        <dbReference type="Pfam" id="PF13614"/>
    </source>
</evidence>
<evidence type="ECO:0000313" key="11">
    <source>
        <dbReference type="Proteomes" id="UP001172721"/>
    </source>
</evidence>
<dbReference type="Pfam" id="PF13614">
    <property type="entry name" value="AAA_31"/>
    <property type="match status" value="1"/>
</dbReference>